<proteinExistence type="inferred from homology"/>
<comment type="similarity">
    <text evidence="1 3 4">Belongs to the Glu/Leu/Phe/Val dehydrogenases family.</text>
</comment>
<dbReference type="Pfam" id="PF00208">
    <property type="entry name" value="ELFV_dehydrog"/>
    <property type="match status" value="1"/>
</dbReference>
<dbReference type="InterPro" id="IPR033922">
    <property type="entry name" value="NAD_bind_Glu_DH"/>
</dbReference>
<feature type="domain" description="Glutamate/phenylalanine/leucine/valine/L-tryptophan dehydrogenase C-terminal" evidence="5">
    <location>
        <begin position="191"/>
        <end position="421"/>
    </location>
</feature>
<evidence type="ECO:0000256" key="2">
    <source>
        <dbReference type="ARBA" id="ARBA00023002"/>
    </source>
</evidence>
<dbReference type="InterPro" id="IPR006095">
    <property type="entry name" value="Glu/Leu/Phe/Val/Trp_DH"/>
</dbReference>
<evidence type="ECO:0000256" key="3">
    <source>
        <dbReference type="PIRNR" id="PIRNR000185"/>
    </source>
</evidence>
<dbReference type="CDD" id="cd01076">
    <property type="entry name" value="NAD_bind_1_Glu_DH"/>
    <property type="match status" value="1"/>
</dbReference>
<evidence type="ECO:0000313" key="6">
    <source>
        <dbReference type="EMBL" id="MFB9643447.1"/>
    </source>
</evidence>
<dbReference type="PIRSF" id="PIRSF000185">
    <property type="entry name" value="Glu_DH"/>
    <property type="match status" value="1"/>
</dbReference>
<dbReference type="EMBL" id="JBHMBL010000003">
    <property type="protein sequence ID" value="MFB9643447.1"/>
    <property type="molecule type" value="Genomic_DNA"/>
</dbReference>
<dbReference type="SUPFAM" id="SSF53223">
    <property type="entry name" value="Aminoacid dehydrogenase-like, N-terminal domain"/>
    <property type="match status" value="1"/>
</dbReference>
<dbReference type="PANTHER" id="PTHR11606">
    <property type="entry name" value="GLUTAMATE DEHYDROGENASE"/>
    <property type="match status" value="1"/>
</dbReference>
<keyword evidence="7" id="KW-1185">Reference proteome</keyword>
<protein>
    <recommendedName>
        <fullName evidence="3">Glutamate dehydrogenase</fullName>
    </recommendedName>
</protein>
<sequence>MSTVIDNVVAPISTPLADARSQLAEAIGLLGFSEGTHQMLATPRRELTVAVPLRRDSGETVLFTGYRVQHNFSRGPAKGGLRYAPNVDIDEVRALAMWMTWKCALLDVPYGGAKGGIAIDPREHSTAELERVTRRYTSEILPIIGPERDIPAPDIGTDEQTMAWIMDTYSVNSGFTVPGIVTGKPIALGGSQGRASATSRGVTHIALAALRHAGITQSQATAAVQGFGKVGADAARFLTEAGVTVQAVSDQYGAVFNAAGLDIEALSAHVRETGAVVGFAGAEALDGAALLELEVDLLVPAAVEGVLHEGNAARVQAKVIVEGANGPTTPAADRIMRERGILVVPDILANAGGVIVSYFEWVQANQAYWWRVDEVEARLEERMLSSWQHVLGYATSRGLSLRTAATALAVERVAEAHKLRGLYP</sequence>
<dbReference type="Proteomes" id="UP001589667">
    <property type="component" value="Unassembled WGS sequence"/>
</dbReference>
<dbReference type="PRINTS" id="PR00082">
    <property type="entry name" value="GLFDHDRGNASE"/>
</dbReference>
<dbReference type="PROSITE" id="PS00074">
    <property type="entry name" value="GLFV_DEHYDROGENASE"/>
    <property type="match status" value="1"/>
</dbReference>
<dbReference type="PANTHER" id="PTHR11606:SF13">
    <property type="entry name" value="GLUTAMATE DEHYDROGENASE 1, MITOCHONDRIAL"/>
    <property type="match status" value="1"/>
</dbReference>
<dbReference type="InterPro" id="IPR033524">
    <property type="entry name" value="Glu/Leu/Phe/Val_DH_AS"/>
</dbReference>
<dbReference type="Gene3D" id="3.40.50.10860">
    <property type="entry name" value="Leucine Dehydrogenase, chain A, domain 1"/>
    <property type="match status" value="1"/>
</dbReference>
<evidence type="ECO:0000259" key="5">
    <source>
        <dbReference type="SMART" id="SM00839"/>
    </source>
</evidence>
<dbReference type="InterPro" id="IPR014362">
    <property type="entry name" value="Glu_DH"/>
</dbReference>
<evidence type="ECO:0000313" key="7">
    <source>
        <dbReference type="Proteomes" id="UP001589667"/>
    </source>
</evidence>
<dbReference type="SUPFAM" id="SSF51735">
    <property type="entry name" value="NAD(P)-binding Rossmann-fold domains"/>
    <property type="match status" value="1"/>
</dbReference>
<keyword evidence="2 3" id="KW-0560">Oxidoreductase</keyword>
<dbReference type="Gene3D" id="3.40.50.720">
    <property type="entry name" value="NAD(P)-binding Rossmann-like Domain"/>
    <property type="match status" value="1"/>
</dbReference>
<dbReference type="InterPro" id="IPR046346">
    <property type="entry name" value="Aminoacid_DH-like_N_sf"/>
</dbReference>
<dbReference type="InterPro" id="IPR006097">
    <property type="entry name" value="Glu/Leu/Phe/Val/Trp_DH_dimer"/>
</dbReference>
<dbReference type="Pfam" id="PF02812">
    <property type="entry name" value="ELFV_dehydrog_N"/>
    <property type="match status" value="1"/>
</dbReference>
<comment type="caution">
    <text evidence="6">The sequence shown here is derived from an EMBL/GenBank/DDBJ whole genome shotgun (WGS) entry which is preliminary data.</text>
</comment>
<evidence type="ECO:0000256" key="4">
    <source>
        <dbReference type="RuleBase" id="RU004417"/>
    </source>
</evidence>
<accession>A0ABV5SUX9</accession>
<dbReference type="RefSeq" id="WP_157425214.1">
    <property type="nucleotide sequence ID" value="NZ_BAAANI010000004.1"/>
</dbReference>
<gene>
    <name evidence="6" type="ORF">ACFFQV_14205</name>
</gene>
<organism evidence="6 7">
    <name type="scientific">Agromyces lapidis</name>
    <dbReference type="NCBI Taxonomy" id="279574"/>
    <lineage>
        <taxon>Bacteria</taxon>
        <taxon>Bacillati</taxon>
        <taxon>Actinomycetota</taxon>
        <taxon>Actinomycetes</taxon>
        <taxon>Micrococcales</taxon>
        <taxon>Microbacteriaceae</taxon>
        <taxon>Agromyces</taxon>
    </lineage>
</organism>
<name>A0ABV5SUX9_9MICO</name>
<dbReference type="GO" id="GO:0016491">
    <property type="term" value="F:oxidoreductase activity"/>
    <property type="evidence" value="ECO:0007669"/>
    <property type="project" value="UniProtKB-KW"/>
</dbReference>
<dbReference type="SMART" id="SM00839">
    <property type="entry name" value="ELFV_dehydrog"/>
    <property type="match status" value="1"/>
</dbReference>
<reference evidence="6 7" key="1">
    <citation type="submission" date="2024-09" db="EMBL/GenBank/DDBJ databases">
        <authorList>
            <person name="Sun Q."/>
            <person name="Mori K."/>
        </authorList>
    </citation>
    <scope>NUCLEOTIDE SEQUENCE [LARGE SCALE GENOMIC DNA]</scope>
    <source>
        <strain evidence="6 7">JCM 14321</strain>
    </source>
</reference>
<dbReference type="InterPro" id="IPR006096">
    <property type="entry name" value="Glu/Leu/Phe/Val/Trp_DH_C"/>
</dbReference>
<dbReference type="InterPro" id="IPR036291">
    <property type="entry name" value="NAD(P)-bd_dom_sf"/>
</dbReference>
<evidence type="ECO:0000256" key="1">
    <source>
        <dbReference type="ARBA" id="ARBA00006382"/>
    </source>
</evidence>